<keyword evidence="6 13" id="KW-0456">Lyase</keyword>
<reference evidence="13 14" key="1">
    <citation type="submission" date="2022-01" db="EMBL/GenBank/DDBJ databases">
        <title>Whole genome-based taxonomy of the Shewanellaceae.</title>
        <authorList>
            <person name="Martin-Rodriguez A.J."/>
        </authorList>
    </citation>
    <scope>NUCLEOTIDE SEQUENCE [LARGE SCALE GENOMIC DNA]</scope>
    <source>
        <strain evidence="13 14">DSM 24955</strain>
    </source>
</reference>
<evidence type="ECO:0000256" key="10">
    <source>
        <dbReference type="NCBIfam" id="TIGR03461"/>
    </source>
</evidence>
<dbReference type="EMBL" id="JAKIKU010000003">
    <property type="protein sequence ID" value="MCL1045187.1"/>
    <property type="molecule type" value="Genomic_DNA"/>
</dbReference>
<dbReference type="PANTHER" id="PTHR42743:SF2">
    <property type="entry name" value="AMINODEOXYCHORISMATE LYASE"/>
    <property type="match status" value="1"/>
</dbReference>
<dbReference type="NCBIfam" id="TIGR03461">
    <property type="entry name" value="pabC_Proteo"/>
    <property type="match status" value="1"/>
</dbReference>
<dbReference type="Proteomes" id="UP001202134">
    <property type="component" value="Unassembled WGS sequence"/>
</dbReference>
<accession>A0ABT0KMW1</accession>
<dbReference type="Pfam" id="PF01063">
    <property type="entry name" value="Aminotran_4"/>
    <property type="match status" value="1"/>
</dbReference>
<evidence type="ECO:0000256" key="12">
    <source>
        <dbReference type="RuleBase" id="RU004516"/>
    </source>
</evidence>
<dbReference type="Gene3D" id="3.30.470.10">
    <property type="match status" value="1"/>
</dbReference>
<evidence type="ECO:0000313" key="14">
    <source>
        <dbReference type="Proteomes" id="UP001202134"/>
    </source>
</evidence>
<dbReference type="PROSITE" id="PS00770">
    <property type="entry name" value="AA_TRANSFER_CLASS_4"/>
    <property type="match status" value="1"/>
</dbReference>
<proteinExistence type="inferred from homology"/>
<dbReference type="InterPro" id="IPR043132">
    <property type="entry name" value="BCAT-like_C"/>
</dbReference>
<evidence type="ECO:0000256" key="4">
    <source>
        <dbReference type="ARBA" id="ARBA00022898"/>
    </source>
</evidence>
<dbReference type="InterPro" id="IPR018300">
    <property type="entry name" value="Aminotrans_IV_CS"/>
</dbReference>
<dbReference type="Gene3D" id="3.20.10.10">
    <property type="entry name" value="D-amino Acid Aminotransferase, subunit A, domain 2"/>
    <property type="match status" value="1"/>
</dbReference>
<keyword evidence="4 12" id="KW-0663">Pyridoxal phosphate</keyword>
<organism evidence="13 14">
    <name type="scientific">Shewanella electrodiphila</name>
    <dbReference type="NCBI Taxonomy" id="934143"/>
    <lineage>
        <taxon>Bacteria</taxon>
        <taxon>Pseudomonadati</taxon>
        <taxon>Pseudomonadota</taxon>
        <taxon>Gammaproteobacteria</taxon>
        <taxon>Alteromonadales</taxon>
        <taxon>Shewanellaceae</taxon>
        <taxon>Shewanella</taxon>
    </lineage>
</organism>
<dbReference type="CDD" id="cd01559">
    <property type="entry name" value="ADCL_like"/>
    <property type="match status" value="1"/>
</dbReference>
<evidence type="ECO:0000256" key="8">
    <source>
        <dbReference type="ARBA" id="ARBA00035676"/>
    </source>
</evidence>
<evidence type="ECO:0000256" key="9">
    <source>
        <dbReference type="ARBA" id="ARBA00049529"/>
    </source>
</evidence>
<dbReference type="InterPro" id="IPR043131">
    <property type="entry name" value="BCAT-like_N"/>
</dbReference>
<keyword evidence="5" id="KW-0289">Folate biosynthesis</keyword>
<protein>
    <recommendedName>
        <fullName evidence="8 10">Aminodeoxychorismate lyase</fullName>
        <ecNumber evidence="8 10">4.1.3.38</ecNumber>
    </recommendedName>
</protein>
<dbReference type="PANTHER" id="PTHR42743">
    <property type="entry name" value="AMINO-ACID AMINOTRANSFERASE"/>
    <property type="match status" value="1"/>
</dbReference>
<dbReference type="InterPro" id="IPR001544">
    <property type="entry name" value="Aminotrans_IV"/>
</dbReference>
<comment type="similarity">
    <text evidence="2 11">Belongs to the class-IV pyridoxal-phosphate-dependent aminotransferase family.</text>
</comment>
<dbReference type="NCBIfam" id="NF004761">
    <property type="entry name" value="PRK06092.1"/>
    <property type="match status" value="1"/>
</dbReference>
<dbReference type="GO" id="GO:0008696">
    <property type="term" value="F:4-amino-4-deoxychorismate lyase activity"/>
    <property type="evidence" value="ECO:0007669"/>
    <property type="project" value="UniProtKB-EC"/>
</dbReference>
<evidence type="ECO:0000256" key="6">
    <source>
        <dbReference type="ARBA" id="ARBA00023239"/>
    </source>
</evidence>
<evidence type="ECO:0000256" key="11">
    <source>
        <dbReference type="RuleBase" id="RU004106"/>
    </source>
</evidence>
<evidence type="ECO:0000313" key="13">
    <source>
        <dbReference type="EMBL" id="MCL1045187.1"/>
    </source>
</evidence>
<comment type="caution">
    <text evidence="13">The sequence shown here is derived from an EMBL/GenBank/DDBJ whole genome shotgun (WGS) entry which is preliminary data.</text>
</comment>
<name>A0ABT0KMW1_9GAMM</name>
<comment type="pathway">
    <text evidence="7">Cofactor biosynthesis; tetrahydrofolate biosynthesis; 4-aminobenzoate from chorismate: step 2/2.</text>
</comment>
<comment type="catalytic activity">
    <reaction evidence="9">
        <text>4-amino-4-deoxychorismate = 4-aminobenzoate + pyruvate + H(+)</text>
        <dbReference type="Rhea" id="RHEA:16201"/>
        <dbReference type="ChEBI" id="CHEBI:15361"/>
        <dbReference type="ChEBI" id="CHEBI:15378"/>
        <dbReference type="ChEBI" id="CHEBI:17836"/>
        <dbReference type="ChEBI" id="CHEBI:58406"/>
        <dbReference type="EC" id="4.1.3.38"/>
    </reaction>
</comment>
<evidence type="ECO:0000256" key="7">
    <source>
        <dbReference type="ARBA" id="ARBA00035633"/>
    </source>
</evidence>
<keyword evidence="14" id="KW-1185">Reference proteome</keyword>
<comment type="cofactor">
    <cofactor evidence="1 12">
        <name>pyridoxal 5'-phosphate</name>
        <dbReference type="ChEBI" id="CHEBI:597326"/>
    </cofactor>
</comment>
<gene>
    <name evidence="13" type="primary">pabC</name>
    <name evidence="13" type="ORF">L2737_07585</name>
</gene>
<evidence type="ECO:0000256" key="2">
    <source>
        <dbReference type="ARBA" id="ARBA00009320"/>
    </source>
</evidence>
<comment type="subunit">
    <text evidence="3">Homodimer.</text>
</comment>
<sequence>MQSVFVNGKPDNTIDALDRGLAYGDGAFATMRVAAGEILFLNTHLQRIEQTCFRLGFTISHIELLVLRLESHAKTLKEGCIKLLLSRGVGGRGYAAPTSPDITEVISLHPIPDIYAQWQSKGITLSLSPVTLGNQPLLAGMKHLNRLEQVLIKQQTLPKNTDDWLVLDADNCLVESSMANIFIVKDNQVKTPAMSQNGVSGVMREHVIDALLTNDIAVMATKVTLDELLDAEHVFITNSLLGVVNVNSINIDSINSQLSSSYHYKTWNMTHTLLTQLKLSF</sequence>
<evidence type="ECO:0000256" key="1">
    <source>
        <dbReference type="ARBA" id="ARBA00001933"/>
    </source>
</evidence>
<dbReference type="EC" id="4.1.3.38" evidence="8 10"/>
<dbReference type="InterPro" id="IPR017824">
    <property type="entry name" value="Aminodeoxychorismate_lyase_IV"/>
</dbReference>
<dbReference type="RefSeq" id="WP_248955331.1">
    <property type="nucleotide sequence ID" value="NZ_JAKIKU010000003.1"/>
</dbReference>
<dbReference type="SUPFAM" id="SSF56752">
    <property type="entry name" value="D-aminoacid aminotransferase-like PLP-dependent enzymes"/>
    <property type="match status" value="1"/>
</dbReference>
<evidence type="ECO:0000256" key="3">
    <source>
        <dbReference type="ARBA" id="ARBA00011738"/>
    </source>
</evidence>
<dbReference type="InterPro" id="IPR050571">
    <property type="entry name" value="Class-IV_PLP-Dep_Aminotrnsfr"/>
</dbReference>
<evidence type="ECO:0000256" key="5">
    <source>
        <dbReference type="ARBA" id="ARBA00022909"/>
    </source>
</evidence>
<dbReference type="InterPro" id="IPR036038">
    <property type="entry name" value="Aminotransferase-like"/>
</dbReference>